<dbReference type="KEGG" id="ovi:T265_04003"/>
<organism evidence="1 2">
    <name type="scientific">Opisthorchis viverrini</name>
    <name type="common">Southeast Asian liver fluke</name>
    <dbReference type="NCBI Taxonomy" id="6198"/>
    <lineage>
        <taxon>Eukaryota</taxon>
        <taxon>Metazoa</taxon>
        <taxon>Spiralia</taxon>
        <taxon>Lophotrochozoa</taxon>
        <taxon>Platyhelminthes</taxon>
        <taxon>Trematoda</taxon>
        <taxon>Digenea</taxon>
        <taxon>Opisthorchiida</taxon>
        <taxon>Opisthorchiata</taxon>
        <taxon>Opisthorchiidae</taxon>
        <taxon>Opisthorchis</taxon>
    </lineage>
</organism>
<evidence type="ECO:0008006" key="3">
    <source>
        <dbReference type="Google" id="ProtNLM"/>
    </source>
</evidence>
<name>A0A074ZU34_OPIVI</name>
<dbReference type="OrthoDB" id="410104at2759"/>
<gene>
    <name evidence="1" type="ORF">T265_04003</name>
</gene>
<evidence type="ECO:0000313" key="1">
    <source>
        <dbReference type="EMBL" id="KER29342.1"/>
    </source>
</evidence>
<proteinExistence type="predicted"/>
<protein>
    <recommendedName>
        <fullName evidence="3">Reverse transcriptase domain-containing protein</fullName>
    </recommendedName>
</protein>
<reference evidence="1 2" key="1">
    <citation type="submission" date="2013-11" db="EMBL/GenBank/DDBJ databases">
        <title>Opisthorchis viverrini - life in the bile duct.</title>
        <authorList>
            <person name="Young N.D."/>
            <person name="Nagarajan N."/>
            <person name="Lin S.J."/>
            <person name="Korhonen P.K."/>
            <person name="Jex A.R."/>
            <person name="Hall R.S."/>
            <person name="Safavi-Hemami H."/>
            <person name="Kaewkong W."/>
            <person name="Bertrand D."/>
            <person name="Gao S."/>
            <person name="Seet Q."/>
            <person name="Wongkham S."/>
            <person name="Teh B.T."/>
            <person name="Wongkham C."/>
            <person name="Intapan P.M."/>
            <person name="Maleewong W."/>
            <person name="Yang X."/>
            <person name="Hu M."/>
            <person name="Wang Z."/>
            <person name="Hofmann A."/>
            <person name="Sternberg P.W."/>
            <person name="Tan P."/>
            <person name="Wang J."/>
            <person name="Gasser R.B."/>
        </authorList>
    </citation>
    <scope>NUCLEOTIDE SEQUENCE [LARGE SCALE GENOMIC DNA]</scope>
</reference>
<dbReference type="RefSeq" id="XP_009166885.1">
    <property type="nucleotide sequence ID" value="XM_009168621.1"/>
</dbReference>
<keyword evidence="2" id="KW-1185">Reference proteome</keyword>
<dbReference type="AlphaFoldDB" id="A0A074ZU34"/>
<sequence>MEGSTQHHGNGLSMPQLGYQFHDTVVDGFVFADDWFVCAENQSRLKEKLEAAAIELGRAVMKINARKTKRMRSKTVTDSLATAQPCIVNPANRVVYKLCLWGGLKQKFDATAFTPLMKNWPEFRMHHFRKPRHEDNGSYRDVTSAFLHDPLNYDGRGPCDARRVSLSSGYITKDIRCDFIPRTCLSDLDKELFLIARESVSVDLTTVDVRDLPACRENRVHVLSTPQAMLKGRGPSIQAEARPTSCTKLYLTKFHMTVERVQLGRHLTEDKLADDKSNENSVL</sequence>
<dbReference type="Proteomes" id="UP000054324">
    <property type="component" value="Unassembled WGS sequence"/>
</dbReference>
<accession>A0A074ZU34</accession>
<dbReference type="EMBL" id="KL596680">
    <property type="protein sequence ID" value="KER29342.1"/>
    <property type="molecule type" value="Genomic_DNA"/>
</dbReference>
<evidence type="ECO:0000313" key="2">
    <source>
        <dbReference type="Proteomes" id="UP000054324"/>
    </source>
</evidence>
<dbReference type="GeneID" id="20318189"/>
<dbReference type="CTD" id="20318189"/>